<dbReference type="OrthoDB" id="1689567at2759"/>
<feature type="transmembrane region" description="Helical" evidence="9">
    <location>
        <begin position="417"/>
        <end position="444"/>
    </location>
</feature>
<dbReference type="InterPro" id="IPR003864">
    <property type="entry name" value="CSC1/OSCA1-like_7TM"/>
</dbReference>
<dbReference type="InterPro" id="IPR045122">
    <property type="entry name" value="Csc1-like"/>
</dbReference>
<evidence type="ECO:0000256" key="3">
    <source>
        <dbReference type="ARBA" id="ARBA00022448"/>
    </source>
</evidence>
<evidence type="ECO:0000259" key="12">
    <source>
        <dbReference type="Pfam" id="PF14703"/>
    </source>
</evidence>
<dbReference type="Pfam" id="PF02714">
    <property type="entry name" value="RSN1_7TM"/>
    <property type="match status" value="1"/>
</dbReference>
<feature type="domain" description="CSC1/OSCA1-like cytosolic" evidence="12">
    <location>
        <begin position="198"/>
        <end position="360"/>
    </location>
</feature>
<feature type="transmembrane region" description="Helical" evidence="9">
    <location>
        <begin position="465"/>
        <end position="484"/>
    </location>
</feature>
<dbReference type="PANTHER" id="PTHR13018:SF96">
    <property type="entry name" value="OS05G0393800 PROTEIN"/>
    <property type="match status" value="1"/>
</dbReference>
<sequence length="760" mass="86457">MASLGDICLAAIINILSAFGFFIAFALLRLQPVNDRVYFPKWYLKGIRTNPGRSGNVVTKFVNCDLRTYLRFLSWMPAALNMPEPELIHHAGLDSAVYVRIYLLGLKLFVPLTVLTFVVLLPVNWTGGALDRINNLTFNDIDKLSISNIAPGSNRFWAHIVITYAFTFWTFHVLHKEYKNIASTRLCYLASETRRPDQFTVLVRNVPPDPDESVSEHVEHFFSVNHREHYLTHQVVYNANALAKLVDKRKGLQNWLVYYENKFTRNPSKRPTCKTGLFGISGTRVDAIDYYTAKIEELRNEEALETEKIMTDPKEIIPAAFVSFKSRWGAAVCAQTQQSSNPTLWLTEWAPEPRDIHWQNLSVPFVEITIRRCIMTVALFFLTFFFMIPIAFVQSLANIEGIQKVAPFLKPIMEAPVVKSFIQGFLPGIALKLFLIILPSILMTMSKIEGYTSLSALDRKSAAKYYIFVFVNVFLGSIITGTAFEQLEKFLHQSTTEIPKTIGVSIPMKATFFITYVMVDGWAGIAAEILRLKPLVVFHLKNAFLVKTEKDREEAMDPGSLEFATSEPRIQLYFLLGLVYSVVTPILLPFIVVFFGLSYVVFRHQIINVYNQQYESGAAFWPDVQRRLITAIIVSQLLLMGLLSTKKASHSTPLLLALPVLTIWFHIYCKNRFEPAFVKFPLQDAMVKDTLEQATEPNLNLRAYLQDAYIHPVFQKDKVENPVAIDQEETSPLVRTKRTSQRNTPAESKHGSDAGSEIDF</sequence>
<keyword evidence="14" id="KW-1185">Reference proteome</keyword>
<feature type="region of interest" description="Disordered" evidence="8">
    <location>
        <begin position="724"/>
        <end position="760"/>
    </location>
</feature>
<dbReference type="GO" id="GO:0005227">
    <property type="term" value="F:calcium-activated cation channel activity"/>
    <property type="evidence" value="ECO:0007669"/>
    <property type="project" value="InterPro"/>
</dbReference>
<comment type="similarity">
    <text evidence="2">Belongs to the CSC1 (TC 1.A.17) family.</text>
</comment>
<evidence type="ECO:0000259" key="10">
    <source>
        <dbReference type="Pfam" id="PF02714"/>
    </source>
</evidence>
<keyword evidence="7" id="KW-0407">Ion channel</keyword>
<accession>A0A5P1ETF7</accession>
<evidence type="ECO:0000259" key="11">
    <source>
        <dbReference type="Pfam" id="PF13967"/>
    </source>
</evidence>
<evidence type="ECO:0000313" key="13">
    <source>
        <dbReference type="EMBL" id="ONK68009.1"/>
    </source>
</evidence>
<dbReference type="Proteomes" id="UP000243459">
    <property type="component" value="Chromosome 5"/>
</dbReference>
<keyword evidence="4 9" id="KW-0812">Transmembrane</keyword>
<protein>
    <submittedName>
        <fullName evidence="13">Uncharacterized protein</fullName>
    </submittedName>
</protein>
<comment type="subcellular location">
    <subcellularLocation>
        <location evidence="1">Membrane</location>
        <topology evidence="1">Multi-pass membrane protein</topology>
    </subcellularLocation>
</comment>
<organism evidence="13 14">
    <name type="scientific">Asparagus officinalis</name>
    <name type="common">Garden asparagus</name>
    <dbReference type="NCBI Taxonomy" id="4686"/>
    <lineage>
        <taxon>Eukaryota</taxon>
        <taxon>Viridiplantae</taxon>
        <taxon>Streptophyta</taxon>
        <taxon>Embryophyta</taxon>
        <taxon>Tracheophyta</taxon>
        <taxon>Spermatophyta</taxon>
        <taxon>Magnoliopsida</taxon>
        <taxon>Liliopsida</taxon>
        <taxon>Asparagales</taxon>
        <taxon>Asparagaceae</taxon>
        <taxon>Asparagoideae</taxon>
        <taxon>Asparagus</taxon>
    </lineage>
</organism>
<feature type="domain" description="CSC1/OSCA1-like 7TM region" evidence="10">
    <location>
        <begin position="371"/>
        <end position="643"/>
    </location>
</feature>
<dbReference type="OMA" id="VVCAWAF"/>
<evidence type="ECO:0000313" key="14">
    <source>
        <dbReference type="Proteomes" id="UP000243459"/>
    </source>
</evidence>
<evidence type="ECO:0000256" key="8">
    <source>
        <dbReference type="SAM" id="MobiDB-lite"/>
    </source>
</evidence>
<keyword evidence="3" id="KW-0813">Transport</keyword>
<keyword evidence="6 9" id="KW-0472">Membrane</keyword>
<dbReference type="PANTHER" id="PTHR13018">
    <property type="entry name" value="PROBABLE MEMBRANE PROTEIN DUF221-RELATED"/>
    <property type="match status" value="1"/>
</dbReference>
<evidence type="ECO:0000256" key="7">
    <source>
        <dbReference type="ARBA" id="ARBA00023303"/>
    </source>
</evidence>
<dbReference type="Pfam" id="PF13967">
    <property type="entry name" value="RSN1_TM"/>
    <property type="match status" value="1"/>
</dbReference>
<feature type="transmembrane region" description="Helical" evidence="9">
    <location>
        <begin position="377"/>
        <end position="397"/>
    </location>
</feature>
<proteinExistence type="inferred from homology"/>
<feature type="domain" description="CSC1/OSCA1-like N-terminal transmembrane" evidence="11">
    <location>
        <begin position="9"/>
        <end position="177"/>
    </location>
</feature>
<reference evidence="14" key="1">
    <citation type="journal article" date="2017" name="Nat. Commun.">
        <title>The asparagus genome sheds light on the origin and evolution of a young Y chromosome.</title>
        <authorList>
            <person name="Harkess A."/>
            <person name="Zhou J."/>
            <person name="Xu C."/>
            <person name="Bowers J.E."/>
            <person name="Van der Hulst R."/>
            <person name="Ayyampalayam S."/>
            <person name="Mercati F."/>
            <person name="Riccardi P."/>
            <person name="McKain M.R."/>
            <person name="Kakrana A."/>
            <person name="Tang H."/>
            <person name="Ray J."/>
            <person name="Groenendijk J."/>
            <person name="Arikit S."/>
            <person name="Mathioni S.M."/>
            <person name="Nakano M."/>
            <person name="Shan H."/>
            <person name="Telgmann-Rauber A."/>
            <person name="Kanno A."/>
            <person name="Yue Z."/>
            <person name="Chen H."/>
            <person name="Li W."/>
            <person name="Chen Y."/>
            <person name="Xu X."/>
            <person name="Zhang Y."/>
            <person name="Luo S."/>
            <person name="Chen H."/>
            <person name="Gao J."/>
            <person name="Mao Z."/>
            <person name="Pires J.C."/>
            <person name="Luo M."/>
            <person name="Kudrna D."/>
            <person name="Wing R.A."/>
            <person name="Meyers B.C."/>
            <person name="Yi K."/>
            <person name="Kong H."/>
            <person name="Lavrijsen P."/>
            <person name="Sunseri F."/>
            <person name="Falavigna A."/>
            <person name="Ye Y."/>
            <person name="Leebens-Mack J.H."/>
            <person name="Chen G."/>
        </authorList>
    </citation>
    <scope>NUCLEOTIDE SEQUENCE [LARGE SCALE GENOMIC DNA]</scope>
    <source>
        <strain evidence="14">cv. DH0086</strain>
    </source>
</reference>
<evidence type="ECO:0000256" key="9">
    <source>
        <dbReference type="SAM" id="Phobius"/>
    </source>
</evidence>
<dbReference type="InterPro" id="IPR027815">
    <property type="entry name" value="CSC1/OSCA1-like_cyt"/>
</dbReference>
<feature type="transmembrane region" description="Helical" evidence="9">
    <location>
        <begin position="101"/>
        <end position="123"/>
    </location>
</feature>
<dbReference type="EMBL" id="CM007385">
    <property type="protein sequence ID" value="ONK68009.1"/>
    <property type="molecule type" value="Genomic_DNA"/>
</dbReference>
<dbReference type="Pfam" id="PF14703">
    <property type="entry name" value="PHM7_cyt"/>
    <property type="match status" value="1"/>
</dbReference>
<keyword evidence="5 9" id="KW-1133">Transmembrane helix</keyword>
<dbReference type="Gramene" id="ONK68009">
    <property type="protein sequence ID" value="ONK68009"/>
    <property type="gene ID" value="A4U43_C05F6240"/>
</dbReference>
<feature type="transmembrane region" description="Helical" evidence="9">
    <location>
        <begin position="7"/>
        <end position="28"/>
    </location>
</feature>
<keyword evidence="7" id="KW-0406">Ion transport</keyword>
<dbReference type="InterPro" id="IPR032880">
    <property type="entry name" value="CSC1/OSCA1-like_N"/>
</dbReference>
<evidence type="ECO:0000256" key="4">
    <source>
        <dbReference type="ARBA" id="ARBA00022692"/>
    </source>
</evidence>
<dbReference type="GO" id="GO:0005886">
    <property type="term" value="C:plasma membrane"/>
    <property type="evidence" value="ECO:0007669"/>
    <property type="project" value="TreeGrafter"/>
</dbReference>
<dbReference type="AlphaFoldDB" id="A0A5P1ETF7"/>
<evidence type="ECO:0000256" key="6">
    <source>
        <dbReference type="ARBA" id="ARBA00023136"/>
    </source>
</evidence>
<evidence type="ECO:0000256" key="2">
    <source>
        <dbReference type="ARBA" id="ARBA00007779"/>
    </source>
</evidence>
<feature type="transmembrane region" description="Helical" evidence="9">
    <location>
        <begin position="572"/>
        <end position="602"/>
    </location>
</feature>
<evidence type="ECO:0000256" key="5">
    <source>
        <dbReference type="ARBA" id="ARBA00022989"/>
    </source>
</evidence>
<gene>
    <name evidence="13" type="ORF">A4U43_C05F6240</name>
</gene>
<evidence type="ECO:0000256" key="1">
    <source>
        <dbReference type="ARBA" id="ARBA00004141"/>
    </source>
</evidence>
<name>A0A5P1ETF7_ASPOF</name>